<dbReference type="InterPro" id="IPR001789">
    <property type="entry name" value="Sig_transdc_resp-reg_receiver"/>
</dbReference>
<dbReference type="Pfam" id="PF00072">
    <property type="entry name" value="Response_reg"/>
    <property type="match status" value="1"/>
</dbReference>
<evidence type="ECO:0000256" key="2">
    <source>
        <dbReference type="ARBA" id="ARBA00023015"/>
    </source>
</evidence>
<dbReference type="EMBL" id="QLMI01000009">
    <property type="protein sequence ID" value="RAK19818.1"/>
    <property type="molecule type" value="Genomic_DNA"/>
</dbReference>
<evidence type="ECO:0000313" key="8">
    <source>
        <dbReference type="EMBL" id="RAK19818.1"/>
    </source>
</evidence>
<dbReference type="PANTHER" id="PTHR43214">
    <property type="entry name" value="TWO-COMPONENT RESPONSE REGULATOR"/>
    <property type="match status" value="1"/>
</dbReference>
<keyword evidence="2" id="KW-0805">Transcription regulation</keyword>
<gene>
    <name evidence="8" type="ORF">B0I03_10980</name>
</gene>
<dbReference type="GO" id="GO:0000160">
    <property type="term" value="P:phosphorelay signal transduction system"/>
    <property type="evidence" value="ECO:0007669"/>
    <property type="project" value="InterPro"/>
</dbReference>
<sequence length="216" mass="24809">MEEQCEFNFIVADDHTIVRQGVTFILKEIHKNSCVYQLANFSEIIKRLNTTPIDLLVLDISFPDGTSLNIIPTIKKIQPNIKILIFSAFDENIYAIRYLNAGASGYLSKLSNEDEIKLAIKSVLNSGKYISKNIQEKIMDTYIFKKPKNPLEQLSNREIEIAKLLVEGFSNIDICNTLNIQKSTVSTYKNRIFEKLDVDNLSSLIQIFNFYKDKKE</sequence>
<keyword evidence="4" id="KW-0804">Transcription</keyword>
<dbReference type="SUPFAM" id="SSF46894">
    <property type="entry name" value="C-terminal effector domain of the bipartite response regulators"/>
    <property type="match status" value="1"/>
</dbReference>
<evidence type="ECO:0000256" key="3">
    <source>
        <dbReference type="ARBA" id="ARBA00023125"/>
    </source>
</evidence>
<evidence type="ECO:0000259" key="6">
    <source>
        <dbReference type="PROSITE" id="PS50043"/>
    </source>
</evidence>
<feature type="domain" description="HTH luxR-type" evidence="6">
    <location>
        <begin position="147"/>
        <end position="212"/>
    </location>
</feature>
<dbReference type="PRINTS" id="PR00038">
    <property type="entry name" value="HTHLUXR"/>
</dbReference>
<keyword evidence="1 5" id="KW-0597">Phosphoprotein</keyword>
<dbReference type="InterPro" id="IPR011006">
    <property type="entry name" value="CheY-like_superfamily"/>
</dbReference>
<dbReference type="OrthoDB" id="1013073at2"/>
<comment type="caution">
    <text evidence="8">The sequence shown here is derived from an EMBL/GenBank/DDBJ whole genome shotgun (WGS) entry which is preliminary data.</text>
</comment>
<dbReference type="SUPFAM" id="SSF52172">
    <property type="entry name" value="CheY-like"/>
    <property type="match status" value="1"/>
</dbReference>
<organism evidence="8 9">
    <name type="scientific">Flavobacterium aquaticum</name>
    <dbReference type="NCBI Taxonomy" id="1236486"/>
    <lineage>
        <taxon>Bacteria</taxon>
        <taxon>Pseudomonadati</taxon>
        <taxon>Bacteroidota</taxon>
        <taxon>Flavobacteriia</taxon>
        <taxon>Flavobacteriales</taxon>
        <taxon>Flavobacteriaceae</taxon>
        <taxon>Flavobacterium</taxon>
    </lineage>
</organism>
<evidence type="ECO:0000313" key="9">
    <source>
        <dbReference type="Proteomes" id="UP000249620"/>
    </source>
</evidence>
<proteinExistence type="predicted"/>
<feature type="modified residue" description="4-aspartylphosphate" evidence="5">
    <location>
        <position position="59"/>
    </location>
</feature>
<dbReference type="RefSeq" id="WP_111567797.1">
    <property type="nucleotide sequence ID" value="NZ_QLMI01000009.1"/>
</dbReference>
<dbReference type="Gene3D" id="3.40.50.2300">
    <property type="match status" value="1"/>
</dbReference>
<evidence type="ECO:0000256" key="1">
    <source>
        <dbReference type="ARBA" id="ARBA00022553"/>
    </source>
</evidence>
<evidence type="ECO:0000256" key="5">
    <source>
        <dbReference type="PROSITE-ProRule" id="PRU00169"/>
    </source>
</evidence>
<dbReference type="InterPro" id="IPR058245">
    <property type="entry name" value="NreC/VraR/RcsB-like_REC"/>
</dbReference>
<dbReference type="GO" id="GO:0003677">
    <property type="term" value="F:DNA binding"/>
    <property type="evidence" value="ECO:0007669"/>
    <property type="project" value="UniProtKB-KW"/>
</dbReference>
<dbReference type="SMART" id="SM00448">
    <property type="entry name" value="REC"/>
    <property type="match status" value="1"/>
</dbReference>
<evidence type="ECO:0000256" key="4">
    <source>
        <dbReference type="ARBA" id="ARBA00023163"/>
    </source>
</evidence>
<dbReference type="Proteomes" id="UP000249620">
    <property type="component" value="Unassembled WGS sequence"/>
</dbReference>
<evidence type="ECO:0000259" key="7">
    <source>
        <dbReference type="PROSITE" id="PS50110"/>
    </source>
</evidence>
<dbReference type="InterPro" id="IPR016032">
    <property type="entry name" value="Sig_transdc_resp-reg_C-effctor"/>
</dbReference>
<dbReference type="SMART" id="SM00421">
    <property type="entry name" value="HTH_LUXR"/>
    <property type="match status" value="1"/>
</dbReference>
<name>A0A327YFI1_9FLAO</name>
<dbReference type="InterPro" id="IPR039420">
    <property type="entry name" value="WalR-like"/>
</dbReference>
<feature type="domain" description="Response regulatory" evidence="7">
    <location>
        <begin position="8"/>
        <end position="124"/>
    </location>
</feature>
<dbReference type="CDD" id="cd06170">
    <property type="entry name" value="LuxR_C_like"/>
    <property type="match status" value="1"/>
</dbReference>
<dbReference type="PROSITE" id="PS50110">
    <property type="entry name" value="RESPONSE_REGULATORY"/>
    <property type="match status" value="1"/>
</dbReference>
<protein>
    <submittedName>
        <fullName evidence="8">LuxR family two component transcriptional regulator</fullName>
    </submittedName>
</protein>
<keyword evidence="3" id="KW-0238">DNA-binding</keyword>
<keyword evidence="9" id="KW-1185">Reference proteome</keyword>
<accession>A0A327YFI1</accession>
<dbReference type="AlphaFoldDB" id="A0A327YFI1"/>
<dbReference type="CDD" id="cd17535">
    <property type="entry name" value="REC_NarL-like"/>
    <property type="match status" value="1"/>
</dbReference>
<dbReference type="PROSITE" id="PS50043">
    <property type="entry name" value="HTH_LUXR_2"/>
    <property type="match status" value="1"/>
</dbReference>
<dbReference type="Pfam" id="PF00196">
    <property type="entry name" value="GerE"/>
    <property type="match status" value="1"/>
</dbReference>
<dbReference type="PANTHER" id="PTHR43214:SF41">
    <property type="entry name" value="NITRATE_NITRITE RESPONSE REGULATOR PROTEIN NARP"/>
    <property type="match status" value="1"/>
</dbReference>
<dbReference type="InterPro" id="IPR000792">
    <property type="entry name" value="Tscrpt_reg_LuxR_C"/>
</dbReference>
<reference evidence="8 9" key="1">
    <citation type="submission" date="2018-06" db="EMBL/GenBank/DDBJ databases">
        <title>Genomic Encyclopedia of Type Strains, Phase III (KMG-III): the genomes of soil and plant-associated and newly described type strains.</title>
        <authorList>
            <person name="Whitman W."/>
        </authorList>
    </citation>
    <scope>NUCLEOTIDE SEQUENCE [LARGE SCALE GENOMIC DNA]</scope>
    <source>
        <strain evidence="8 9">CGMCC 1.12398</strain>
    </source>
</reference>
<dbReference type="GO" id="GO:0006355">
    <property type="term" value="P:regulation of DNA-templated transcription"/>
    <property type="evidence" value="ECO:0007669"/>
    <property type="project" value="InterPro"/>
</dbReference>